<dbReference type="OrthoDB" id="9814591at2"/>
<evidence type="ECO:0000256" key="2">
    <source>
        <dbReference type="ARBA" id="ARBA00022692"/>
    </source>
</evidence>
<keyword evidence="4 7" id="KW-0472">Membrane</keyword>
<organism evidence="8 9">
    <name type="scientific">Shewanella psychrophila</name>
    <dbReference type="NCBI Taxonomy" id="225848"/>
    <lineage>
        <taxon>Bacteria</taxon>
        <taxon>Pseudomonadati</taxon>
        <taxon>Pseudomonadota</taxon>
        <taxon>Gammaproteobacteria</taxon>
        <taxon>Alteromonadales</taxon>
        <taxon>Shewanellaceae</taxon>
        <taxon>Shewanella</taxon>
    </lineage>
</organism>
<evidence type="ECO:0000256" key="3">
    <source>
        <dbReference type="ARBA" id="ARBA00022989"/>
    </source>
</evidence>
<dbReference type="InterPro" id="IPR003770">
    <property type="entry name" value="MLTG-like"/>
</dbReference>
<dbReference type="EMBL" id="CP014782">
    <property type="protein sequence ID" value="AQS36555.1"/>
    <property type="molecule type" value="Genomic_DNA"/>
</dbReference>
<dbReference type="PANTHER" id="PTHR30518:SF2">
    <property type="entry name" value="ENDOLYTIC MUREIN TRANSGLYCOSYLASE"/>
    <property type="match status" value="1"/>
</dbReference>
<dbReference type="PANTHER" id="PTHR30518">
    <property type="entry name" value="ENDOLYTIC MUREIN TRANSGLYCOSYLASE"/>
    <property type="match status" value="1"/>
</dbReference>
<keyword evidence="6 7" id="KW-0961">Cell wall biogenesis/degradation</keyword>
<dbReference type="GO" id="GO:0071555">
    <property type="term" value="P:cell wall organization"/>
    <property type="evidence" value="ECO:0007669"/>
    <property type="project" value="UniProtKB-KW"/>
</dbReference>
<evidence type="ECO:0000256" key="1">
    <source>
        <dbReference type="ARBA" id="ARBA00022475"/>
    </source>
</evidence>
<keyword evidence="2 7" id="KW-0812">Transmembrane</keyword>
<dbReference type="GO" id="GO:0005886">
    <property type="term" value="C:plasma membrane"/>
    <property type="evidence" value="ECO:0007669"/>
    <property type="project" value="UniProtKB-UniRule"/>
</dbReference>
<dbReference type="GO" id="GO:0008932">
    <property type="term" value="F:lytic endotransglycosylase activity"/>
    <property type="evidence" value="ECO:0007669"/>
    <property type="project" value="UniProtKB-UniRule"/>
</dbReference>
<keyword evidence="5 7" id="KW-0456">Lyase</keyword>
<keyword evidence="7" id="KW-0997">Cell inner membrane</keyword>
<gene>
    <name evidence="7" type="primary">mltG</name>
    <name evidence="8" type="ORF">Sps_01389</name>
</gene>
<evidence type="ECO:0000313" key="9">
    <source>
        <dbReference type="Proteomes" id="UP000189545"/>
    </source>
</evidence>
<name>A0A1S6HLZ4_9GAMM</name>
<sequence>MKKVIITLTASCFALLTLAGGLGIWGYKTVMDFSLSPLNMTEPQELVLKRGTSFSYLVSTLEQRQIISEGWKLKALVKLKPELAKIRSGFYELHPGESVDELLTKLVKGEEKVFSVTLIEGQNIKEWTQILQALPHSEYDEGVFTQVLSDNGDDSGLPEGKFYPDTYHYVAGDNIHSIVLQSYNKMQQELKKAWAQRAEDLPLKSAYELLIMASIIEKETGKASERPWISAVFANRLNKGMRLQTDPTVIYGMGDSYQGNITRKALREQTPFNTYRINGLTPTPIAAPSGASLIAAAQPADVNYLYFVSKNDGSHVFSRTLIEHNRAVNKYQRNR</sequence>
<evidence type="ECO:0000256" key="7">
    <source>
        <dbReference type="HAMAP-Rule" id="MF_02065"/>
    </source>
</evidence>
<dbReference type="GO" id="GO:0009252">
    <property type="term" value="P:peptidoglycan biosynthetic process"/>
    <property type="evidence" value="ECO:0007669"/>
    <property type="project" value="UniProtKB-UniRule"/>
</dbReference>
<keyword evidence="1 7" id="KW-1003">Cell membrane</keyword>
<dbReference type="EC" id="4.2.2.29" evidence="7"/>
<evidence type="ECO:0000313" key="8">
    <source>
        <dbReference type="EMBL" id="AQS36555.1"/>
    </source>
</evidence>
<comment type="similarity">
    <text evidence="7">Belongs to the transglycosylase MltG family.</text>
</comment>
<dbReference type="HAMAP" id="MF_02065">
    <property type="entry name" value="MltG"/>
    <property type="match status" value="1"/>
</dbReference>
<accession>A0A1S6HLZ4</accession>
<comment type="function">
    <text evidence="7">Functions as a peptidoglycan terminase that cleaves nascent peptidoglycan strands endolytically to terminate their elongation.</text>
</comment>
<evidence type="ECO:0000256" key="4">
    <source>
        <dbReference type="ARBA" id="ARBA00023136"/>
    </source>
</evidence>
<protein>
    <recommendedName>
        <fullName evidence="7">Endolytic murein transglycosylase</fullName>
        <ecNumber evidence="7">4.2.2.29</ecNumber>
    </recommendedName>
    <alternativeName>
        <fullName evidence="7">Peptidoglycan lytic transglycosylase</fullName>
    </alternativeName>
    <alternativeName>
        <fullName evidence="7">Peptidoglycan polymerization terminase</fullName>
    </alternativeName>
</protein>
<evidence type="ECO:0000256" key="6">
    <source>
        <dbReference type="ARBA" id="ARBA00023316"/>
    </source>
</evidence>
<dbReference type="NCBIfam" id="TIGR00247">
    <property type="entry name" value="endolytic transglycosylase MltG"/>
    <property type="match status" value="1"/>
</dbReference>
<comment type="catalytic activity">
    <reaction evidence="7">
        <text>a peptidoglycan chain = a peptidoglycan chain with N-acetyl-1,6-anhydromuramyl-[peptide] at the reducing end + a peptidoglycan chain with N-acetylglucosamine at the non-reducing end.</text>
        <dbReference type="EC" id="4.2.2.29"/>
    </reaction>
</comment>
<proteinExistence type="inferred from homology"/>
<dbReference type="Pfam" id="PF02618">
    <property type="entry name" value="YceG"/>
    <property type="match status" value="1"/>
</dbReference>
<feature type="site" description="Important for catalytic activity" evidence="7">
    <location>
        <position position="219"/>
    </location>
</feature>
<dbReference type="Proteomes" id="UP000189545">
    <property type="component" value="Chromosome"/>
</dbReference>
<keyword evidence="9" id="KW-1185">Reference proteome</keyword>
<reference evidence="8 9" key="1">
    <citation type="submission" date="2016-03" db="EMBL/GenBank/DDBJ databases">
        <title>Complete genome sequence of Shewanella psychrophila WP2, a deep sea bacterium isolated from west Pacific sediment.</title>
        <authorList>
            <person name="Xu G."/>
            <person name="Jian H."/>
        </authorList>
    </citation>
    <scope>NUCLEOTIDE SEQUENCE [LARGE SCALE GENOMIC DNA]</scope>
    <source>
        <strain evidence="8 9">WP2</strain>
    </source>
</reference>
<dbReference type="Gene3D" id="3.30.160.60">
    <property type="entry name" value="Classic Zinc Finger"/>
    <property type="match status" value="1"/>
</dbReference>
<dbReference type="AlphaFoldDB" id="A0A1S6HLZ4"/>
<keyword evidence="3 7" id="KW-1133">Transmembrane helix</keyword>
<dbReference type="KEGG" id="spsw:Sps_01389"/>
<dbReference type="RefSeq" id="WP_077751853.1">
    <property type="nucleotide sequence ID" value="NZ_CP014782.1"/>
</dbReference>
<evidence type="ECO:0000256" key="5">
    <source>
        <dbReference type="ARBA" id="ARBA00023239"/>
    </source>
</evidence>
<dbReference type="CDD" id="cd08010">
    <property type="entry name" value="MltG_like"/>
    <property type="match status" value="1"/>
</dbReference>
<dbReference type="STRING" id="225848.Sps_01389"/>
<dbReference type="Gene3D" id="3.30.1490.480">
    <property type="entry name" value="Endolytic murein transglycosylase"/>
    <property type="match status" value="1"/>
</dbReference>